<accession>A0A0N0RQI3</accession>
<keyword evidence="6 7" id="KW-0998">Cell outer membrane</keyword>
<proteinExistence type="inferred from homology"/>
<dbReference type="Gene3D" id="2.40.170.20">
    <property type="entry name" value="TonB-dependent receptor, beta-barrel domain"/>
    <property type="match status" value="1"/>
</dbReference>
<dbReference type="Pfam" id="PF07715">
    <property type="entry name" value="Plug"/>
    <property type="match status" value="1"/>
</dbReference>
<keyword evidence="8" id="KW-0732">Signal</keyword>
<comment type="caution">
    <text evidence="10">The sequence shown here is derived from an EMBL/GenBank/DDBJ whole genome shotgun (WGS) entry which is preliminary data.</text>
</comment>
<keyword evidence="3 7" id="KW-1134">Transmembrane beta strand</keyword>
<name>A0A0N0RQI3_9FLAO</name>
<dbReference type="InterPro" id="IPR036942">
    <property type="entry name" value="Beta-barrel_TonB_sf"/>
</dbReference>
<evidence type="ECO:0000256" key="4">
    <source>
        <dbReference type="ARBA" id="ARBA00022692"/>
    </source>
</evidence>
<evidence type="ECO:0000256" key="7">
    <source>
        <dbReference type="PROSITE-ProRule" id="PRU01360"/>
    </source>
</evidence>
<dbReference type="STRING" id="1202724.AM493_05270"/>
<evidence type="ECO:0000259" key="9">
    <source>
        <dbReference type="Pfam" id="PF07715"/>
    </source>
</evidence>
<comment type="subcellular location">
    <subcellularLocation>
        <location evidence="1 7">Cell outer membrane</location>
        <topology evidence="1 7">Multi-pass membrane protein</topology>
    </subcellularLocation>
</comment>
<protein>
    <recommendedName>
        <fullName evidence="9">TonB-dependent receptor plug domain-containing protein</fullName>
    </recommendedName>
</protein>
<dbReference type="Proteomes" id="UP000037755">
    <property type="component" value="Unassembled WGS sequence"/>
</dbReference>
<dbReference type="Gene3D" id="2.170.130.10">
    <property type="entry name" value="TonB-dependent receptor, plug domain"/>
    <property type="match status" value="1"/>
</dbReference>
<evidence type="ECO:0000256" key="6">
    <source>
        <dbReference type="ARBA" id="ARBA00023237"/>
    </source>
</evidence>
<dbReference type="InterPro" id="IPR008969">
    <property type="entry name" value="CarboxyPept-like_regulatory"/>
</dbReference>
<evidence type="ECO:0000256" key="1">
    <source>
        <dbReference type="ARBA" id="ARBA00004571"/>
    </source>
</evidence>
<sequence length="1149" mass="126593">MNTKLQFFLSFLQKKKVFYAIGTFLMCLQLSAAPATGSYTQEFTLNVSNASITEVFSAIEKVTSYTFIYDDKVSGNPQRFTLNKKYEGIDAVLSQINKASGFKFKRFNNTITVSAGTAIPQQAIKGNVVDETGFPMPGASVVEKGTQNNTTTDIDGNFSITVSKAPAILVISFMGYENQEVVANAGTNVKVEMVITANELNEVVVTALGIKREEKRLGFAQQTIKSESLQQTTPNNWSSALKGKVAGLNITSSGSGPLNSQQIILRGNRSIVTENNYALVVVDGVPVTSEMTTSGSPTAYMGEDSPIDYGNGISDLNLDDIESVTVLKGPGATALYGFRAANGALIITTKSGKKAKGLGITLNTGTTIDVIQRWPDYQYGYGQGGGSSFDENGDPYYSYGASEDGPNTGSTSSAWGPAFNGQQFFQYDPTVQGQGPTRTEWRPYKDNRKGFWETGITQNHNISLQGGDEKGSMRASLGHQKNEWIMPNTGFERITAAINGNYQISERIKIGSSVNYNNRYSDNLPSTGYNNGSIAYFMIFQNPNVNLDWYRPIWMNGQENLDQINPYSSYIDNPYLIAYEATNSLKSSQIVGSLFSNITLSSNLDLMVRGSLNTYNQTREQHRPYSINRYARGYFNTQDVYKQEINTDFLLSYKDKFGEDFSFNASFGGNALRYRYHSIEAAVEGLVVPDVYKLTNGVNAPLVKMGDSNYDVNSLYGLASLSYKDMMFIDVTGRNDWSSTLPTENRSFFYPSVNTSFILSDMFNMDNAVDYLKYRFSFAQVGNDAAPYQTNKYYGQSDFPSSATAPTVLYNAHFKPEITSSFETGFEVYMLDKRLSLDATVYESSTRNQIIRVPLDYSTGYSSAILNSGDVRNRGIELVLGGKIFDNENFKWSTTLNWSRNWNRVMELADGIDGQQEIGSAGTASIIAKVGGTTTAIYGYGFVRDPEGNIVYDDAGLPAYPDEIQYIGDASPDWKAGFVNNFTIGNFNVGITIDGQYGGIIYSQTHHKLMEQGKLTSTYMGRETGTVVGNGVVLNTDGTYSPNTTEVGIADYYGRYYRRANIESNSFDASYIKLREMSIGYNVPKKWLGRSGIQGIQLSVFGRDLAVISDFPIYDPETAALNGNVMLPGVEMGQMPSPATYGFNLKINL</sequence>
<organism evidence="10 11">
    <name type="scientific">Flavobacterium akiainvivens</name>
    <dbReference type="NCBI Taxonomy" id="1202724"/>
    <lineage>
        <taxon>Bacteria</taxon>
        <taxon>Pseudomonadati</taxon>
        <taxon>Bacteroidota</taxon>
        <taxon>Flavobacteriia</taxon>
        <taxon>Flavobacteriales</taxon>
        <taxon>Flavobacteriaceae</taxon>
        <taxon>Flavobacterium</taxon>
    </lineage>
</organism>
<dbReference type="Gene3D" id="2.60.40.1120">
    <property type="entry name" value="Carboxypeptidase-like, regulatory domain"/>
    <property type="match status" value="1"/>
</dbReference>
<feature type="chain" id="PRO_5005857574" description="TonB-dependent receptor plug domain-containing protein" evidence="8">
    <location>
        <begin position="33"/>
        <end position="1149"/>
    </location>
</feature>
<evidence type="ECO:0000313" key="11">
    <source>
        <dbReference type="Proteomes" id="UP000037755"/>
    </source>
</evidence>
<evidence type="ECO:0000313" key="10">
    <source>
        <dbReference type="EMBL" id="KOS05506.1"/>
    </source>
</evidence>
<dbReference type="InterPro" id="IPR023996">
    <property type="entry name" value="TonB-dep_OMP_SusC/RagA"/>
</dbReference>
<evidence type="ECO:0000256" key="2">
    <source>
        <dbReference type="ARBA" id="ARBA00022448"/>
    </source>
</evidence>
<keyword evidence="2 7" id="KW-0813">Transport</keyword>
<reference evidence="10 11" key="1">
    <citation type="submission" date="2015-08" db="EMBL/GenBank/DDBJ databases">
        <title>Whole genome sequence of Flavobacterium akiainvivens IK-1T, from decaying Wikstroemia oahuensis, an endemic Hawaiian shrub.</title>
        <authorList>
            <person name="Wan X."/>
            <person name="Hou S."/>
            <person name="Saito J."/>
            <person name="Donachie S."/>
        </authorList>
    </citation>
    <scope>NUCLEOTIDE SEQUENCE [LARGE SCALE GENOMIC DNA]</scope>
    <source>
        <strain evidence="10 11">IK-1</strain>
    </source>
</reference>
<dbReference type="PATRIC" id="fig|1202724.3.peg.1090"/>
<dbReference type="Pfam" id="PF13715">
    <property type="entry name" value="CarbopepD_reg_2"/>
    <property type="match status" value="1"/>
</dbReference>
<gene>
    <name evidence="10" type="ORF">AM493_05270</name>
</gene>
<comment type="similarity">
    <text evidence="7">Belongs to the TonB-dependent receptor family.</text>
</comment>
<dbReference type="PROSITE" id="PS52016">
    <property type="entry name" value="TONB_DEPENDENT_REC_3"/>
    <property type="match status" value="1"/>
</dbReference>
<evidence type="ECO:0000256" key="3">
    <source>
        <dbReference type="ARBA" id="ARBA00022452"/>
    </source>
</evidence>
<dbReference type="Gene3D" id="3.55.50.30">
    <property type="match status" value="1"/>
</dbReference>
<evidence type="ECO:0000256" key="5">
    <source>
        <dbReference type="ARBA" id="ARBA00023136"/>
    </source>
</evidence>
<dbReference type="RefSeq" id="WP_054406704.1">
    <property type="nucleotide sequence ID" value="NZ_FOYA01000003.1"/>
</dbReference>
<dbReference type="SUPFAM" id="SSF49464">
    <property type="entry name" value="Carboxypeptidase regulatory domain-like"/>
    <property type="match status" value="1"/>
</dbReference>
<dbReference type="GO" id="GO:0009279">
    <property type="term" value="C:cell outer membrane"/>
    <property type="evidence" value="ECO:0007669"/>
    <property type="project" value="UniProtKB-SubCell"/>
</dbReference>
<feature type="signal peptide" evidence="8">
    <location>
        <begin position="1"/>
        <end position="32"/>
    </location>
</feature>
<dbReference type="InterPro" id="IPR012910">
    <property type="entry name" value="Plug_dom"/>
</dbReference>
<feature type="domain" description="TonB-dependent receptor plug" evidence="9">
    <location>
        <begin position="219"/>
        <end position="344"/>
    </location>
</feature>
<dbReference type="NCBIfam" id="TIGR04057">
    <property type="entry name" value="SusC_RagA_signa"/>
    <property type="match status" value="1"/>
</dbReference>
<dbReference type="AlphaFoldDB" id="A0A0N0RQI3"/>
<keyword evidence="11" id="KW-1185">Reference proteome</keyword>
<keyword evidence="4 7" id="KW-0812">Transmembrane</keyword>
<dbReference type="InterPro" id="IPR023997">
    <property type="entry name" value="TonB-dep_OMP_SusC/RagA_CS"/>
</dbReference>
<keyword evidence="5 7" id="KW-0472">Membrane</keyword>
<dbReference type="EMBL" id="LIYD01000005">
    <property type="protein sequence ID" value="KOS05506.1"/>
    <property type="molecule type" value="Genomic_DNA"/>
</dbReference>
<dbReference type="OrthoDB" id="9768177at2"/>
<dbReference type="InterPro" id="IPR037066">
    <property type="entry name" value="Plug_dom_sf"/>
</dbReference>
<dbReference type="InterPro" id="IPR039426">
    <property type="entry name" value="TonB-dep_rcpt-like"/>
</dbReference>
<dbReference type="NCBIfam" id="TIGR04056">
    <property type="entry name" value="OMP_RagA_SusC"/>
    <property type="match status" value="1"/>
</dbReference>
<evidence type="ECO:0000256" key="8">
    <source>
        <dbReference type="SAM" id="SignalP"/>
    </source>
</evidence>
<dbReference type="SUPFAM" id="SSF56935">
    <property type="entry name" value="Porins"/>
    <property type="match status" value="1"/>
</dbReference>